<dbReference type="GO" id="GO:0005737">
    <property type="term" value="C:cytoplasm"/>
    <property type="evidence" value="ECO:0007669"/>
    <property type="project" value="TreeGrafter"/>
</dbReference>
<evidence type="ECO:0000256" key="3">
    <source>
        <dbReference type="SAM" id="MobiDB-lite"/>
    </source>
</evidence>
<dbReference type="InterPro" id="IPR001611">
    <property type="entry name" value="Leu-rich_rpt"/>
</dbReference>
<evidence type="ECO:0000313" key="5">
    <source>
        <dbReference type="Proteomes" id="UP001497497"/>
    </source>
</evidence>
<dbReference type="InterPro" id="IPR050216">
    <property type="entry name" value="LRR_domain-containing"/>
</dbReference>
<keyword evidence="2" id="KW-0677">Repeat</keyword>
<dbReference type="InterPro" id="IPR032675">
    <property type="entry name" value="LRR_dom_sf"/>
</dbReference>
<feature type="region of interest" description="Disordered" evidence="3">
    <location>
        <begin position="91"/>
        <end position="110"/>
    </location>
</feature>
<dbReference type="InterPro" id="IPR003591">
    <property type="entry name" value="Leu-rich_rpt_typical-subtyp"/>
</dbReference>
<organism evidence="4 5">
    <name type="scientific">Lymnaea stagnalis</name>
    <name type="common">Great pond snail</name>
    <name type="synonym">Helix stagnalis</name>
    <dbReference type="NCBI Taxonomy" id="6523"/>
    <lineage>
        <taxon>Eukaryota</taxon>
        <taxon>Metazoa</taxon>
        <taxon>Spiralia</taxon>
        <taxon>Lophotrochozoa</taxon>
        <taxon>Mollusca</taxon>
        <taxon>Gastropoda</taxon>
        <taxon>Heterobranchia</taxon>
        <taxon>Euthyneura</taxon>
        <taxon>Panpulmonata</taxon>
        <taxon>Hygrophila</taxon>
        <taxon>Lymnaeoidea</taxon>
        <taxon>Lymnaeidae</taxon>
        <taxon>Lymnaea</taxon>
    </lineage>
</organism>
<gene>
    <name evidence="4" type="ORF">GSLYS_00020281001</name>
</gene>
<dbReference type="AlphaFoldDB" id="A0AAV2IPP9"/>
<keyword evidence="1" id="KW-0433">Leucine-rich repeat</keyword>
<accession>A0AAV2IPP9</accession>
<sequence length="647" mass="72953">MATVRGSMAEQVSIIPGLSTKRKNNVLVGQLLRRPRAPKVLPPLPLRPTNNNELDRQDNDVGSVIRLFQDAFELEALQHVVVDPELITSGGSRAPSLATSPPPSENGQQNIERHTTQADTQMQVSLWQKPLTQNSLFISRDDMKYILDPLIRGKTSLGTYIDGKSLVKPFKSRGPDPLPKRAPRKNLFINLSYETDDQRYMEPPAFTLEQFVYKLAESRNLSVPRVRKIVYSKHNVKKLTDMLAMELNPSTQDKVHTVHFDASDLSMKENRVPQRQLLYEMAAMIKQHVREAMGTEMKSVIRPMSKYSPAYTEASRPHTEIILYENDASVLSNTATRIKQASEMPGVDAVLHSAHSRYFHGSERSRSPYGVPEDETITPSELAILDTLISGGTALSLKAHFIEDLPDITPLTKTLTYVNLSFNNFRTFPQELFHLENLTVLKMRNNPLYELPADINRLHKLQVLIASFCLIASLPPSLFDMPSLEDLSLGYNKLTFLPREMSFLQSLKVLDIEGNQIPALPASCLTMLNLSHVNVRNNFMHPLFWKENTKNKPQSLLDLACVHVYRSVSHETLESLPGDLSTAFSRVQQCDCCRGPLFGPGLRTICPVSKLFSVKNIPIMFEACTPECLENFKKLSPESLRSFLYGQ</sequence>
<dbReference type="SMART" id="SM00369">
    <property type="entry name" value="LRR_TYP"/>
    <property type="match status" value="3"/>
</dbReference>
<evidence type="ECO:0000256" key="2">
    <source>
        <dbReference type="ARBA" id="ARBA00022737"/>
    </source>
</evidence>
<proteinExistence type="predicted"/>
<dbReference type="Gene3D" id="3.80.10.10">
    <property type="entry name" value="Ribonuclease Inhibitor"/>
    <property type="match status" value="1"/>
</dbReference>
<name>A0AAV2IPP9_LYMST</name>
<reference evidence="4 5" key="1">
    <citation type="submission" date="2024-04" db="EMBL/GenBank/DDBJ databases">
        <authorList>
            <consortium name="Genoscope - CEA"/>
            <person name="William W."/>
        </authorList>
    </citation>
    <scope>NUCLEOTIDE SEQUENCE [LARGE SCALE GENOMIC DNA]</scope>
</reference>
<dbReference type="Pfam" id="PF13855">
    <property type="entry name" value="LRR_8"/>
    <property type="match status" value="1"/>
</dbReference>
<evidence type="ECO:0000256" key="1">
    <source>
        <dbReference type="ARBA" id="ARBA00022614"/>
    </source>
</evidence>
<evidence type="ECO:0008006" key="6">
    <source>
        <dbReference type="Google" id="ProtNLM"/>
    </source>
</evidence>
<dbReference type="PANTHER" id="PTHR48051">
    <property type="match status" value="1"/>
</dbReference>
<dbReference type="SUPFAM" id="SSF52058">
    <property type="entry name" value="L domain-like"/>
    <property type="match status" value="1"/>
</dbReference>
<protein>
    <recommendedName>
        <fullName evidence="6">Leucine-rich repeat-containing protein 63</fullName>
    </recommendedName>
</protein>
<keyword evidence="5" id="KW-1185">Reference proteome</keyword>
<dbReference type="Proteomes" id="UP001497497">
    <property type="component" value="Unassembled WGS sequence"/>
</dbReference>
<dbReference type="PANTHER" id="PTHR48051:SF46">
    <property type="entry name" value="LEUCINE RICH REPEAT-CONTAINING DOMAIN PROTEIN"/>
    <property type="match status" value="1"/>
</dbReference>
<comment type="caution">
    <text evidence="4">The sequence shown here is derived from an EMBL/GenBank/DDBJ whole genome shotgun (WGS) entry which is preliminary data.</text>
</comment>
<evidence type="ECO:0000313" key="4">
    <source>
        <dbReference type="EMBL" id="CAL1546904.1"/>
    </source>
</evidence>
<dbReference type="EMBL" id="CAXITT010000878">
    <property type="protein sequence ID" value="CAL1546904.1"/>
    <property type="molecule type" value="Genomic_DNA"/>
</dbReference>